<dbReference type="AlphaFoldDB" id="A0A1G2JMY9"/>
<gene>
    <name evidence="1" type="ORF">A2561_04030</name>
</gene>
<accession>A0A1G2JMY9</accession>
<dbReference type="EMBL" id="MHPU01000040">
    <property type="protein sequence ID" value="OGZ87608.1"/>
    <property type="molecule type" value="Genomic_DNA"/>
</dbReference>
<reference evidence="1 2" key="1">
    <citation type="journal article" date="2016" name="Nat. Commun.">
        <title>Thousands of microbial genomes shed light on interconnected biogeochemical processes in an aquifer system.</title>
        <authorList>
            <person name="Anantharaman K."/>
            <person name="Brown C.T."/>
            <person name="Hug L.A."/>
            <person name="Sharon I."/>
            <person name="Castelle C.J."/>
            <person name="Probst A.J."/>
            <person name="Thomas B.C."/>
            <person name="Singh A."/>
            <person name="Wilkins M.J."/>
            <person name="Karaoz U."/>
            <person name="Brodie E.L."/>
            <person name="Williams K.H."/>
            <person name="Hubbard S.S."/>
            <person name="Banfield J.F."/>
        </authorList>
    </citation>
    <scope>NUCLEOTIDE SEQUENCE [LARGE SCALE GENOMIC DNA]</scope>
</reference>
<organism evidence="1 2">
    <name type="scientific">Candidatus Staskawiczbacteria bacterium RIFOXYD1_FULL_32_13</name>
    <dbReference type="NCBI Taxonomy" id="1802234"/>
    <lineage>
        <taxon>Bacteria</taxon>
        <taxon>Candidatus Staskawicziibacteriota</taxon>
    </lineage>
</organism>
<evidence type="ECO:0000313" key="1">
    <source>
        <dbReference type="EMBL" id="OGZ87608.1"/>
    </source>
</evidence>
<dbReference type="Proteomes" id="UP000178935">
    <property type="component" value="Unassembled WGS sequence"/>
</dbReference>
<comment type="caution">
    <text evidence="1">The sequence shown here is derived from an EMBL/GenBank/DDBJ whole genome shotgun (WGS) entry which is preliminary data.</text>
</comment>
<name>A0A1G2JMY9_9BACT</name>
<evidence type="ECO:0000313" key="2">
    <source>
        <dbReference type="Proteomes" id="UP000178935"/>
    </source>
</evidence>
<protein>
    <submittedName>
        <fullName evidence="1">Uncharacterized protein</fullName>
    </submittedName>
</protein>
<proteinExistence type="predicted"/>
<sequence length="79" mass="8852">MNLVQQTKSQDLLLLKGSERIGNSPKKDLPKLGGFLQKPRPSAFVVQTKSRDEGITANIGNLAEHDYRWPNSHLAQHTM</sequence>